<reference evidence="1 2" key="1">
    <citation type="submission" date="2020-08" db="EMBL/GenBank/DDBJ databases">
        <title>Novel species isolated from subtropical streams in China.</title>
        <authorList>
            <person name="Lu H."/>
        </authorList>
    </citation>
    <scope>NUCLEOTIDE SEQUENCE [LARGE SCALE GENOMIC DNA]</scope>
    <source>
        <strain evidence="1 2">KACC 16656</strain>
    </source>
</reference>
<comment type="caution">
    <text evidence="1">The sequence shown here is derived from an EMBL/GenBank/DDBJ whole genome shotgun (WGS) entry which is preliminary data.</text>
</comment>
<accession>A0ABR6X3S0</accession>
<sequence>MPVSVFAQNLPDPTRPPVSLLQSDAGVVVPTGPILQSILISPQRKIAIIDGQTVKLNGKVGNQTLVNISETEVVLKSGKQLQTLSLHPDLIKKKNRASAKMN</sequence>
<protein>
    <submittedName>
        <fullName evidence="1">MSHA biogenesis protein MshK</fullName>
    </submittedName>
</protein>
<evidence type="ECO:0000313" key="2">
    <source>
        <dbReference type="Proteomes" id="UP000648257"/>
    </source>
</evidence>
<dbReference type="EMBL" id="JACOFW010000008">
    <property type="protein sequence ID" value="MBC3807572.1"/>
    <property type="molecule type" value="Genomic_DNA"/>
</dbReference>
<keyword evidence="2" id="KW-1185">Reference proteome</keyword>
<proteinExistence type="predicted"/>
<dbReference type="Proteomes" id="UP000648257">
    <property type="component" value="Unassembled WGS sequence"/>
</dbReference>
<name>A0ABR6X3S0_9BURK</name>
<gene>
    <name evidence="1" type="ORF">H8K52_09480</name>
</gene>
<evidence type="ECO:0000313" key="1">
    <source>
        <dbReference type="EMBL" id="MBC3807572.1"/>
    </source>
</evidence>
<organism evidence="1 2">
    <name type="scientific">Undibacterium seohonense</name>
    <dbReference type="NCBI Taxonomy" id="1344950"/>
    <lineage>
        <taxon>Bacteria</taxon>
        <taxon>Pseudomonadati</taxon>
        <taxon>Pseudomonadota</taxon>
        <taxon>Betaproteobacteria</taxon>
        <taxon>Burkholderiales</taxon>
        <taxon>Oxalobacteraceae</taxon>
        <taxon>Undibacterium</taxon>
    </lineage>
</organism>